<reference evidence="1" key="1">
    <citation type="journal article" date="2015" name="Nature">
        <title>Complex archaea that bridge the gap between prokaryotes and eukaryotes.</title>
        <authorList>
            <person name="Spang A."/>
            <person name="Saw J.H."/>
            <person name="Jorgensen S.L."/>
            <person name="Zaremba-Niedzwiedzka K."/>
            <person name="Martijn J."/>
            <person name="Lind A.E."/>
            <person name="van Eijk R."/>
            <person name="Schleper C."/>
            <person name="Guy L."/>
            <person name="Ettema T.J."/>
        </authorList>
    </citation>
    <scope>NUCLEOTIDE SEQUENCE</scope>
</reference>
<gene>
    <name evidence="1" type="ORF">LCGC14_1631660</name>
</gene>
<accession>A0A0F9IPL7</accession>
<dbReference type="InterPro" id="IPR008969">
    <property type="entry name" value="CarboxyPept-like_regulatory"/>
</dbReference>
<name>A0A0F9IPL7_9ZZZZ</name>
<sequence length="420" mass="41448">MQRFNNYSRLLATGAPAPNATVTVYDAGTLDLATIFSDNGVTPLANPFTTDGDGFFFFYAAAGEYDVRLSDGGIVAPYTWGDVHLNGFTGIDVGGESIISGDEIIFETGTAGTNFAISGAGTTITFDLPDAGAAARGVVTTGAQTFAGVKTFSTPIAVGSGGTGLAAAPANGELLIGSGGTAFALATLTGTANQVVVANGAGTITLSTPQDIAAASSPTFAGATLTGMTQNATAVFGASGVFTSVGPGTNGQVLLGSTGNPPVWASLTAGTGITLTPGAGTLEIGTAGAGITSLGGLTGATQTFAVGTSGADFNIVSAGTTHTFNIPDASATARGLVTTGVQTFAGAKTFSTAPVFNPGTGTGTARVRGRIYTDYTARENTGTAETDLGSFTLPADTLDTDGDVLHIRVFGHLAANGNTK</sequence>
<evidence type="ECO:0000313" key="1">
    <source>
        <dbReference type="EMBL" id="KKM21814.1"/>
    </source>
</evidence>
<dbReference type="AlphaFoldDB" id="A0A0F9IPL7"/>
<comment type="caution">
    <text evidence="1">The sequence shown here is derived from an EMBL/GenBank/DDBJ whole genome shotgun (WGS) entry which is preliminary data.</text>
</comment>
<protein>
    <submittedName>
        <fullName evidence="1">Uncharacterized protein</fullName>
    </submittedName>
</protein>
<organism evidence="1">
    <name type="scientific">marine sediment metagenome</name>
    <dbReference type="NCBI Taxonomy" id="412755"/>
    <lineage>
        <taxon>unclassified sequences</taxon>
        <taxon>metagenomes</taxon>
        <taxon>ecological metagenomes</taxon>
    </lineage>
</organism>
<proteinExistence type="predicted"/>
<dbReference type="SUPFAM" id="SSF49464">
    <property type="entry name" value="Carboxypeptidase regulatory domain-like"/>
    <property type="match status" value="1"/>
</dbReference>
<dbReference type="EMBL" id="LAZR01013471">
    <property type="protein sequence ID" value="KKM21814.1"/>
    <property type="molecule type" value="Genomic_DNA"/>
</dbReference>
<feature type="non-terminal residue" evidence="1">
    <location>
        <position position="420"/>
    </location>
</feature>